<name>A0A369A805_9FLAO</name>
<keyword evidence="4" id="KW-1185">Reference proteome</keyword>
<sequence>MKTVAHMEAGQTAVICENGIESIPLKLLELGCLPGITIKLVRKAPLNDPLYIEINGNHLLIRTETARLIPVNCLVD</sequence>
<keyword evidence="1" id="KW-0408">Iron</keyword>
<feature type="domain" description="Ferrous iron transporter FeoA-like" evidence="2">
    <location>
        <begin position="2"/>
        <end position="73"/>
    </location>
</feature>
<dbReference type="Proteomes" id="UP000253517">
    <property type="component" value="Unassembled WGS sequence"/>
</dbReference>
<evidence type="ECO:0000313" key="4">
    <source>
        <dbReference type="Proteomes" id="UP000253517"/>
    </source>
</evidence>
<dbReference type="InterPro" id="IPR007167">
    <property type="entry name" value="Fe-transptr_FeoA-like"/>
</dbReference>
<evidence type="ECO:0000259" key="2">
    <source>
        <dbReference type="SMART" id="SM00899"/>
    </source>
</evidence>
<evidence type="ECO:0000256" key="1">
    <source>
        <dbReference type="ARBA" id="ARBA00023004"/>
    </source>
</evidence>
<comment type="caution">
    <text evidence="3">The sequence shown here is derived from an EMBL/GenBank/DDBJ whole genome shotgun (WGS) entry which is preliminary data.</text>
</comment>
<dbReference type="InterPro" id="IPR038157">
    <property type="entry name" value="FeoA_core_dom"/>
</dbReference>
<organism evidence="3 4">
    <name type="scientific">Schleiferia thermophila</name>
    <dbReference type="NCBI Taxonomy" id="884107"/>
    <lineage>
        <taxon>Bacteria</taxon>
        <taxon>Pseudomonadati</taxon>
        <taxon>Bacteroidota</taxon>
        <taxon>Flavobacteriia</taxon>
        <taxon>Flavobacteriales</taxon>
        <taxon>Schleiferiaceae</taxon>
        <taxon>Schleiferia</taxon>
    </lineage>
</organism>
<dbReference type="EMBL" id="QPJS01000002">
    <property type="protein sequence ID" value="RCX03564.1"/>
    <property type="molecule type" value="Genomic_DNA"/>
</dbReference>
<reference evidence="3 4" key="1">
    <citation type="submission" date="2018-07" db="EMBL/GenBank/DDBJ databases">
        <title>Genomic Encyclopedia of Type Strains, Phase IV (KMG-IV): sequencing the most valuable type-strain genomes for metagenomic binning, comparative biology and taxonomic classification.</title>
        <authorList>
            <person name="Goeker M."/>
        </authorList>
    </citation>
    <scope>NUCLEOTIDE SEQUENCE [LARGE SCALE GENOMIC DNA]</scope>
    <source>
        <strain evidence="3 4">DSM 21410</strain>
    </source>
</reference>
<evidence type="ECO:0000313" key="3">
    <source>
        <dbReference type="EMBL" id="RCX03564.1"/>
    </source>
</evidence>
<protein>
    <submittedName>
        <fullName evidence="3">Ferrous iron transport protein A</fullName>
    </submittedName>
</protein>
<dbReference type="SUPFAM" id="SSF50037">
    <property type="entry name" value="C-terminal domain of transcriptional repressors"/>
    <property type="match status" value="1"/>
</dbReference>
<dbReference type="SMART" id="SM00899">
    <property type="entry name" value="FeoA"/>
    <property type="match status" value="1"/>
</dbReference>
<dbReference type="Gene3D" id="2.30.30.90">
    <property type="match status" value="1"/>
</dbReference>
<dbReference type="InterPro" id="IPR052713">
    <property type="entry name" value="FeoA"/>
</dbReference>
<dbReference type="InterPro" id="IPR008988">
    <property type="entry name" value="Transcriptional_repressor_C"/>
</dbReference>
<dbReference type="Pfam" id="PF04023">
    <property type="entry name" value="FeoA"/>
    <property type="match status" value="1"/>
</dbReference>
<dbReference type="AlphaFoldDB" id="A0A369A805"/>
<accession>A0A369A805</accession>
<dbReference type="PANTHER" id="PTHR42954:SF2">
    <property type="entry name" value="FE(2+) TRANSPORT PROTEIN A"/>
    <property type="match status" value="1"/>
</dbReference>
<gene>
    <name evidence="3" type="ORF">DES35_10213</name>
</gene>
<proteinExistence type="predicted"/>
<dbReference type="PANTHER" id="PTHR42954">
    <property type="entry name" value="FE(2+) TRANSPORT PROTEIN A"/>
    <property type="match status" value="1"/>
</dbReference>
<dbReference type="GO" id="GO:0046914">
    <property type="term" value="F:transition metal ion binding"/>
    <property type="evidence" value="ECO:0007669"/>
    <property type="project" value="InterPro"/>
</dbReference>
<dbReference type="RefSeq" id="WP_037360224.1">
    <property type="nucleotide sequence ID" value="NZ_BHZF01000002.1"/>
</dbReference>